<organism evidence="1 2">
    <name type="scientific">Vibrio cholerae</name>
    <dbReference type="NCBI Taxonomy" id="666"/>
    <lineage>
        <taxon>Bacteria</taxon>
        <taxon>Pseudomonadati</taxon>
        <taxon>Pseudomonadota</taxon>
        <taxon>Gammaproteobacteria</taxon>
        <taxon>Vibrionales</taxon>
        <taxon>Vibrionaceae</taxon>
        <taxon>Vibrio</taxon>
    </lineage>
</organism>
<dbReference type="PANTHER" id="PTHR43657">
    <property type="entry name" value="TRYPTOPHAN RNA-BINDING ATTENUATOR PROTEIN-LIKE PROTEIN"/>
    <property type="match status" value="1"/>
</dbReference>
<reference evidence="1 2" key="1">
    <citation type="submission" date="2019-09" db="EMBL/GenBank/DDBJ databases">
        <authorList>
            <person name="Kritzky A."/>
            <person name="Schelkanova E.Y."/>
            <person name="Alkhova Z.V."/>
            <person name="Smirnova N.I."/>
        </authorList>
    </citation>
    <scope>NUCLEOTIDE SEQUENCE [LARGE SCALE GENOMIC DNA]</scope>
    <source>
        <strain evidence="1 2">M1526</strain>
    </source>
</reference>
<dbReference type="Proteomes" id="UP000323225">
    <property type="component" value="Unassembled WGS sequence"/>
</dbReference>
<evidence type="ECO:0000313" key="1">
    <source>
        <dbReference type="EMBL" id="KAA1253378.1"/>
    </source>
</evidence>
<evidence type="ECO:0000313" key="2">
    <source>
        <dbReference type="Proteomes" id="UP000323225"/>
    </source>
</evidence>
<dbReference type="EMBL" id="VUAA01000022">
    <property type="protein sequence ID" value="KAA1253378.1"/>
    <property type="molecule type" value="Genomic_DNA"/>
</dbReference>
<dbReference type="AlphaFoldDB" id="A0A5Q6PER3"/>
<name>A0A5Q6PER3_VIBCL</name>
<protein>
    <submittedName>
        <fullName evidence="1">AIM24 family protein</fullName>
    </submittedName>
</protein>
<dbReference type="InterPro" id="IPR016031">
    <property type="entry name" value="Trp_RNA-bd_attenuator-like_dom"/>
</dbReference>
<dbReference type="SUPFAM" id="SSF51219">
    <property type="entry name" value="TRAP-like"/>
    <property type="match status" value="1"/>
</dbReference>
<dbReference type="Gene3D" id="3.60.160.10">
    <property type="entry name" value="Mitochondrial biogenesis AIM24"/>
    <property type="match status" value="1"/>
</dbReference>
<dbReference type="PANTHER" id="PTHR43657:SF1">
    <property type="entry name" value="ALTERED INHERITANCE OF MITOCHONDRIA PROTEIN 24, MITOCHONDRIAL"/>
    <property type="match status" value="1"/>
</dbReference>
<accession>A0A5Q6PER3</accession>
<proteinExistence type="predicted"/>
<comment type="caution">
    <text evidence="1">The sequence shown here is derived from an EMBL/GenBank/DDBJ whole genome shotgun (WGS) entry which is preliminary data.</text>
</comment>
<dbReference type="Pfam" id="PF01987">
    <property type="entry name" value="AIM24"/>
    <property type="match status" value="1"/>
</dbReference>
<dbReference type="InterPro" id="IPR036983">
    <property type="entry name" value="AIM24_sf"/>
</dbReference>
<gene>
    <name evidence="1" type="ORF">F0M16_17755</name>
</gene>
<sequence>MNKKVCHEIEIETFGEVMSHCKVTLDPGEVVIAEAGALMAHDDGIEYKTVMGDGSEPNTGIFRSLFNGAARMLSGETLFMTHFKNVSDKRRDVYFSATIPGSMAVIDMGAFNGPLICNKNSFLCGALGTKIGLKSDINIRGLFGESFFLQRIEGDGNVCLNAGGGVFMRQLNNETIFVDNSSLLAYVEDDIKYEVVQNGGLKSMLFSGEGLSLVKLSGTGVVLLQTMPFDRFSMSTWNEIRKNGGGVSRS</sequence>
<dbReference type="InterPro" id="IPR002838">
    <property type="entry name" value="AIM24"/>
</dbReference>